<dbReference type="InterPro" id="IPR051690">
    <property type="entry name" value="PseI-like"/>
</dbReference>
<dbReference type="AlphaFoldDB" id="X1CCF8"/>
<protein>
    <recommendedName>
        <fullName evidence="1">PseI/NeuA/B-like domain-containing protein</fullName>
    </recommendedName>
</protein>
<dbReference type="SUPFAM" id="SSF51569">
    <property type="entry name" value="Aldolase"/>
    <property type="match status" value="1"/>
</dbReference>
<evidence type="ECO:0000259" key="1">
    <source>
        <dbReference type="Pfam" id="PF03102"/>
    </source>
</evidence>
<organism evidence="2">
    <name type="scientific">marine sediment metagenome</name>
    <dbReference type="NCBI Taxonomy" id="412755"/>
    <lineage>
        <taxon>unclassified sequences</taxon>
        <taxon>metagenomes</taxon>
        <taxon>ecological metagenomes</taxon>
    </lineage>
</organism>
<feature type="domain" description="PseI/NeuA/B-like" evidence="1">
    <location>
        <begin position="48"/>
        <end position="181"/>
    </location>
</feature>
<accession>X1CCF8</accession>
<dbReference type="PANTHER" id="PTHR42966">
    <property type="entry name" value="N-ACETYLNEURAMINATE SYNTHASE"/>
    <property type="match status" value="1"/>
</dbReference>
<dbReference type="InterPro" id="IPR013785">
    <property type="entry name" value="Aldolase_TIM"/>
</dbReference>
<proteinExistence type="predicted"/>
<dbReference type="GO" id="GO:0047444">
    <property type="term" value="F:N-acylneuraminate-9-phosphate synthase activity"/>
    <property type="evidence" value="ECO:0007669"/>
    <property type="project" value="TreeGrafter"/>
</dbReference>
<gene>
    <name evidence="2" type="ORF">S01H4_38438</name>
</gene>
<name>X1CCF8_9ZZZZ</name>
<sequence length="186" mass="20893">MEISNGVEQKNKKRVKIGDKLIGDGQPTFMVAEIGINHNGDINIAKKLIDMAVFAGCDAVKFQKRTIELVYTPEELARPRENPFGPTNGDLKRGLEFGEKEYEEIDRYCKGRGIIWFASPWDMKSVDFLEKFDVPCYKIASASLTDDELLEQIISKGKPVILSTGMSTEEQIRHAVNVLGEDNLII</sequence>
<dbReference type="InterPro" id="IPR013132">
    <property type="entry name" value="PseI/NeuA/B-like_N"/>
</dbReference>
<comment type="caution">
    <text evidence="2">The sequence shown here is derived from an EMBL/GenBank/DDBJ whole genome shotgun (WGS) entry which is preliminary data.</text>
</comment>
<dbReference type="PANTHER" id="PTHR42966:SF3">
    <property type="entry name" value="BLR5971 PROTEIN"/>
    <property type="match status" value="1"/>
</dbReference>
<dbReference type="Pfam" id="PF03102">
    <property type="entry name" value="NeuB"/>
    <property type="match status" value="1"/>
</dbReference>
<dbReference type="Gene3D" id="3.20.20.70">
    <property type="entry name" value="Aldolase class I"/>
    <property type="match status" value="1"/>
</dbReference>
<feature type="non-terminal residue" evidence="2">
    <location>
        <position position="186"/>
    </location>
</feature>
<evidence type="ECO:0000313" key="2">
    <source>
        <dbReference type="EMBL" id="GAH05262.1"/>
    </source>
</evidence>
<dbReference type="EMBL" id="BART01020726">
    <property type="protein sequence ID" value="GAH05262.1"/>
    <property type="molecule type" value="Genomic_DNA"/>
</dbReference>
<dbReference type="GO" id="GO:0016051">
    <property type="term" value="P:carbohydrate biosynthetic process"/>
    <property type="evidence" value="ECO:0007669"/>
    <property type="project" value="InterPro"/>
</dbReference>
<reference evidence="2" key="1">
    <citation type="journal article" date="2014" name="Front. Microbiol.">
        <title>High frequency of phylogenetically diverse reductive dehalogenase-homologous genes in deep subseafloor sedimentary metagenomes.</title>
        <authorList>
            <person name="Kawai M."/>
            <person name="Futagami T."/>
            <person name="Toyoda A."/>
            <person name="Takaki Y."/>
            <person name="Nishi S."/>
            <person name="Hori S."/>
            <person name="Arai W."/>
            <person name="Tsubouchi T."/>
            <person name="Morono Y."/>
            <person name="Uchiyama I."/>
            <person name="Ito T."/>
            <person name="Fujiyama A."/>
            <person name="Inagaki F."/>
            <person name="Takami H."/>
        </authorList>
    </citation>
    <scope>NUCLEOTIDE SEQUENCE</scope>
    <source>
        <strain evidence="2">Expedition CK06-06</strain>
    </source>
</reference>